<sequence>MFPFRKGHATHCFECNSYYDSTCLQDKLPDTLSVDCNDFSNNNNERDKTKTYTLCRKIVQMVEFQPDNRRRVIRECGRDNLSFQGTCNLYSRGKIHQEVCIRYGNNCNEASSILVSLGVLLFGATAYPIRT</sequence>
<dbReference type="Proteomes" id="UP000069272">
    <property type="component" value="Chromosome 2L"/>
</dbReference>
<keyword evidence="2" id="KW-0325">Glycoprotein</keyword>
<evidence type="ECO:0000256" key="2">
    <source>
        <dbReference type="ARBA" id="ARBA00023180"/>
    </source>
</evidence>
<evidence type="ECO:0008006" key="5">
    <source>
        <dbReference type="Google" id="ProtNLM"/>
    </source>
</evidence>
<dbReference type="InterPro" id="IPR031424">
    <property type="entry name" value="QVR-like"/>
</dbReference>
<evidence type="ECO:0000256" key="1">
    <source>
        <dbReference type="ARBA" id="ARBA00022729"/>
    </source>
</evidence>
<dbReference type="Pfam" id="PF17064">
    <property type="entry name" value="QVR"/>
    <property type="match status" value="1"/>
</dbReference>
<name>A0A8W7JAW5_ANOAL</name>
<dbReference type="GO" id="GO:0030431">
    <property type="term" value="P:sleep"/>
    <property type="evidence" value="ECO:0007669"/>
    <property type="project" value="InterPro"/>
</dbReference>
<keyword evidence="1" id="KW-0732">Signal</keyword>
<accession>A0A8W7JAW5</accession>
<dbReference type="EnsemblMetazoa" id="AALB000865-RA">
    <property type="protein sequence ID" value="AALB000865-PA"/>
    <property type="gene ID" value="AALB000865"/>
</dbReference>
<dbReference type="GO" id="GO:0032222">
    <property type="term" value="P:regulation of synaptic transmission, cholinergic"/>
    <property type="evidence" value="ECO:0007669"/>
    <property type="project" value="InterPro"/>
</dbReference>
<organism evidence="3 4">
    <name type="scientific">Anopheles albimanus</name>
    <name type="common">New world malaria mosquito</name>
    <dbReference type="NCBI Taxonomy" id="7167"/>
    <lineage>
        <taxon>Eukaryota</taxon>
        <taxon>Metazoa</taxon>
        <taxon>Ecdysozoa</taxon>
        <taxon>Arthropoda</taxon>
        <taxon>Hexapoda</taxon>
        <taxon>Insecta</taxon>
        <taxon>Pterygota</taxon>
        <taxon>Neoptera</taxon>
        <taxon>Endopterygota</taxon>
        <taxon>Diptera</taxon>
        <taxon>Nematocera</taxon>
        <taxon>Culicoidea</taxon>
        <taxon>Culicidae</taxon>
        <taxon>Anophelinae</taxon>
        <taxon>Anopheles</taxon>
    </lineage>
</organism>
<evidence type="ECO:0000313" key="4">
    <source>
        <dbReference type="Proteomes" id="UP000069272"/>
    </source>
</evidence>
<proteinExistence type="predicted"/>
<protein>
    <recommendedName>
        <fullName evidence="5">Protein sleepless</fullName>
    </recommendedName>
</protein>
<reference evidence="3" key="2">
    <citation type="submission" date="2022-08" db="UniProtKB">
        <authorList>
            <consortium name="EnsemblMetazoa"/>
        </authorList>
    </citation>
    <scope>IDENTIFICATION</scope>
    <source>
        <strain evidence="3">STECLA/ALBI9_A</strain>
    </source>
</reference>
<evidence type="ECO:0000313" key="3">
    <source>
        <dbReference type="EnsemblMetazoa" id="AALB000865-PA"/>
    </source>
</evidence>
<dbReference type="AlphaFoldDB" id="A0A8W7JAW5"/>
<reference evidence="3 4" key="1">
    <citation type="journal article" date="2017" name="G3 (Bethesda)">
        <title>The Physical Genome Mapping of Anopheles albimanus Corrected Scaffold Misassemblies and Identified Interarm Rearrangements in Genus Anopheles.</title>
        <authorList>
            <person name="Artemov G.N."/>
            <person name="Peery A.N."/>
            <person name="Jiang X."/>
            <person name="Tu Z."/>
            <person name="Stegniy V.N."/>
            <person name="Sharakhova M.V."/>
            <person name="Sharakhov I.V."/>
        </authorList>
    </citation>
    <scope>NUCLEOTIDE SEQUENCE [LARGE SCALE GENOMIC DNA]</scope>
    <source>
        <strain evidence="3 4">ALBI9_A</strain>
    </source>
</reference>
<keyword evidence="4" id="KW-1185">Reference proteome</keyword>